<evidence type="ECO:0000256" key="1">
    <source>
        <dbReference type="ARBA" id="ARBA00005417"/>
    </source>
</evidence>
<evidence type="ECO:0000256" key="5">
    <source>
        <dbReference type="ARBA" id="ARBA00022970"/>
    </source>
</evidence>
<keyword evidence="2" id="KW-0813">Transport</keyword>
<dbReference type="InterPro" id="IPR027417">
    <property type="entry name" value="P-loop_NTPase"/>
</dbReference>
<dbReference type="PANTHER" id="PTHR43820:SF4">
    <property type="entry name" value="HIGH-AFFINITY BRANCHED-CHAIN AMINO ACID TRANSPORT ATP-BINDING PROTEIN LIVF"/>
    <property type="match status" value="1"/>
</dbReference>
<evidence type="ECO:0000256" key="2">
    <source>
        <dbReference type="ARBA" id="ARBA00022448"/>
    </source>
</evidence>
<dbReference type="InterPro" id="IPR003593">
    <property type="entry name" value="AAA+_ATPase"/>
</dbReference>
<dbReference type="CDD" id="cd03224">
    <property type="entry name" value="ABC_TM1139_LivF_branched"/>
    <property type="match status" value="1"/>
</dbReference>
<reference evidence="7 8" key="1">
    <citation type="submission" date="2019-08" db="EMBL/GenBank/DDBJ databases">
        <title>Actinomadura sp. nov. CYP1-5 isolated from mountain soil.</title>
        <authorList>
            <person name="Songsumanus A."/>
            <person name="Kuncharoen N."/>
            <person name="Kudo T."/>
            <person name="Yuki M."/>
            <person name="Igarashi Y."/>
            <person name="Tanasupawat S."/>
        </authorList>
    </citation>
    <scope>NUCLEOTIDE SEQUENCE [LARGE SCALE GENOMIC DNA]</scope>
    <source>
        <strain evidence="7 8">JCM 14158</strain>
    </source>
</reference>
<dbReference type="SUPFAM" id="SSF52540">
    <property type="entry name" value="P-loop containing nucleoside triphosphate hydrolases"/>
    <property type="match status" value="1"/>
</dbReference>
<dbReference type="PROSITE" id="PS00211">
    <property type="entry name" value="ABC_TRANSPORTER_1"/>
    <property type="match status" value="1"/>
</dbReference>
<dbReference type="EMBL" id="VSFG01000001">
    <property type="protein sequence ID" value="TYB49961.1"/>
    <property type="molecule type" value="Genomic_DNA"/>
</dbReference>
<dbReference type="SMART" id="SM00382">
    <property type="entry name" value="AAA"/>
    <property type="match status" value="1"/>
</dbReference>
<dbReference type="InterPro" id="IPR003439">
    <property type="entry name" value="ABC_transporter-like_ATP-bd"/>
</dbReference>
<protein>
    <submittedName>
        <fullName evidence="7">ABC transporter ATP-binding protein</fullName>
    </submittedName>
</protein>
<dbReference type="GO" id="GO:0016887">
    <property type="term" value="F:ATP hydrolysis activity"/>
    <property type="evidence" value="ECO:0007669"/>
    <property type="project" value="InterPro"/>
</dbReference>
<keyword evidence="4 7" id="KW-0067">ATP-binding</keyword>
<sequence>MLKITGLRAGYGRVTGVADVSVEVRRGELVAVLGPNGAGKSTVLRAVSGMIRPWSGSVVLAGRDVTGLRSDLLVRAGMAHVPEGRRALPRLTVEENLRVGAFTRRDRAEVRASLDEVFDRFPRLKDRRAQKAGTLSGGEQQMLVIGRALMAKPKLLLLDEPSLGLSPLLVREVFAMIRALAADGQTVLLVEQNVAQGLAVADRGYVLTAGRVTASGPAAELAEDPSLLRGYLGSAE</sequence>
<organism evidence="7 8">
    <name type="scientific">Actinomadura chibensis</name>
    <dbReference type="NCBI Taxonomy" id="392828"/>
    <lineage>
        <taxon>Bacteria</taxon>
        <taxon>Bacillati</taxon>
        <taxon>Actinomycetota</taxon>
        <taxon>Actinomycetes</taxon>
        <taxon>Streptosporangiales</taxon>
        <taxon>Thermomonosporaceae</taxon>
        <taxon>Actinomadura</taxon>
    </lineage>
</organism>
<dbReference type="Pfam" id="PF00005">
    <property type="entry name" value="ABC_tran"/>
    <property type="match status" value="1"/>
</dbReference>
<evidence type="ECO:0000256" key="4">
    <source>
        <dbReference type="ARBA" id="ARBA00022840"/>
    </source>
</evidence>
<name>A0A5D0P0Y0_9ACTN</name>
<dbReference type="InterPro" id="IPR017871">
    <property type="entry name" value="ABC_transporter-like_CS"/>
</dbReference>
<dbReference type="AlphaFoldDB" id="A0A5D0P0Y0"/>
<evidence type="ECO:0000256" key="3">
    <source>
        <dbReference type="ARBA" id="ARBA00022741"/>
    </source>
</evidence>
<comment type="similarity">
    <text evidence="1">Belongs to the ABC transporter superfamily.</text>
</comment>
<keyword evidence="5" id="KW-0029">Amino-acid transport</keyword>
<feature type="domain" description="ABC transporter" evidence="6">
    <location>
        <begin position="2"/>
        <end position="234"/>
    </location>
</feature>
<dbReference type="Gene3D" id="3.40.50.300">
    <property type="entry name" value="P-loop containing nucleotide triphosphate hydrolases"/>
    <property type="match status" value="1"/>
</dbReference>
<keyword evidence="3" id="KW-0547">Nucleotide-binding</keyword>
<dbReference type="Proteomes" id="UP000323380">
    <property type="component" value="Unassembled WGS sequence"/>
</dbReference>
<dbReference type="PROSITE" id="PS50893">
    <property type="entry name" value="ABC_TRANSPORTER_2"/>
    <property type="match status" value="1"/>
</dbReference>
<dbReference type="PANTHER" id="PTHR43820">
    <property type="entry name" value="HIGH-AFFINITY BRANCHED-CHAIN AMINO ACID TRANSPORT ATP-BINDING PROTEIN LIVF"/>
    <property type="match status" value="1"/>
</dbReference>
<dbReference type="GO" id="GO:0015658">
    <property type="term" value="F:branched-chain amino acid transmembrane transporter activity"/>
    <property type="evidence" value="ECO:0007669"/>
    <property type="project" value="TreeGrafter"/>
</dbReference>
<gene>
    <name evidence="7" type="ORF">FXF69_07190</name>
</gene>
<evidence type="ECO:0000313" key="7">
    <source>
        <dbReference type="EMBL" id="TYB49961.1"/>
    </source>
</evidence>
<dbReference type="STRING" id="1220554.GCA_001552135_04790"/>
<dbReference type="GO" id="GO:0015807">
    <property type="term" value="P:L-amino acid transport"/>
    <property type="evidence" value="ECO:0007669"/>
    <property type="project" value="TreeGrafter"/>
</dbReference>
<dbReference type="InterPro" id="IPR052156">
    <property type="entry name" value="BCAA_Transport_ATP-bd_LivF"/>
</dbReference>
<evidence type="ECO:0000313" key="8">
    <source>
        <dbReference type="Proteomes" id="UP000323380"/>
    </source>
</evidence>
<comment type="caution">
    <text evidence="7">The sequence shown here is derived from an EMBL/GenBank/DDBJ whole genome shotgun (WGS) entry which is preliminary data.</text>
</comment>
<accession>A0A5D0P0Y0</accession>
<evidence type="ECO:0000259" key="6">
    <source>
        <dbReference type="PROSITE" id="PS50893"/>
    </source>
</evidence>
<proteinExistence type="inferred from homology"/>
<dbReference type="GO" id="GO:0005524">
    <property type="term" value="F:ATP binding"/>
    <property type="evidence" value="ECO:0007669"/>
    <property type="project" value="UniProtKB-KW"/>
</dbReference>
<keyword evidence="8" id="KW-1185">Reference proteome</keyword>